<dbReference type="Pfam" id="PF03291">
    <property type="entry name" value="mRNA_G-N7_MeTrfase"/>
    <property type="match status" value="1"/>
</dbReference>
<feature type="region of interest" description="Disordered" evidence="8">
    <location>
        <begin position="76"/>
        <end position="131"/>
    </location>
</feature>
<keyword evidence="5" id="KW-0694">RNA-binding</keyword>
<dbReference type="InterPro" id="IPR029063">
    <property type="entry name" value="SAM-dependent_MTases_sf"/>
</dbReference>
<dbReference type="OMA" id="EEWYYYD"/>
<dbReference type="Proteomes" id="UP000195521">
    <property type="component" value="Unassembled WGS sequence"/>
</dbReference>
<evidence type="ECO:0000313" key="11">
    <source>
        <dbReference type="Proteomes" id="UP000195521"/>
    </source>
</evidence>
<dbReference type="GO" id="GO:0004482">
    <property type="term" value="F:mRNA 5'-cap (guanine-N7-)-methyltransferase activity"/>
    <property type="evidence" value="ECO:0007669"/>
    <property type="project" value="UniProtKB-EC"/>
</dbReference>
<dbReference type="AlphaFoldDB" id="A0A1Y1J8Q8"/>
<organism evidence="10 11">
    <name type="scientific">Plasmodium gonderi</name>
    <dbReference type="NCBI Taxonomy" id="77519"/>
    <lineage>
        <taxon>Eukaryota</taxon>
        <taxon>Sar</taxon>
        <taxon>Alveolata</taxon>
        <taxon>Apicomplexa</taxon>
        <taxon>Aconoidasida</taxon>
        <taxon>Haemosporida</taxon>
        <taxon>Plasmodiidae</taxon>
        <taxon>Plasmodium</taxon>
        <taxon>Plasmodium (Plasmodium)</taxon>
    </lineage>
</organism>
<evidence type="ECO:0000313" key="10">
    <source>
        <dbReference type="EMBL" id="GAW78889.1"/>
    </source>
</evidence>
<evidence type="ECO:0000256" key="1">
    <source>
        <dbReference type="ARBA" id="ARBA00011926"/>
    </source>
</evidence>
<keyword evidence="3 10" id="KW-0808">Transferase</keyword>
<feature type="compositionally biased region" description="Low complexity" evidence="8">
    <location>
        <begin position="416"/>
        <end position="436"/>
    </location>
</feature>
<evidence type="ECO:0000259" key="9">
    <source>
        <dbReference type="PROSITE" id="PS51562"/>
    </source>
</evidence>
<dbReference type="CDD" id="cd02440">
    <property type="entry name" value="AdoMet_MTases"/>
    <property type="match status" value="1"/>
</dbReference>
<dbReference type="SUPFAM" id="SSF53335">
    <property type="entry name" value="S-adenosyl-L-methionine-dependent methyltransferases"/>
    <property type="match status" value="1"/>
</dbReference>
<comment type="catalytic activity">
    <reaction evidence="7">
        <text>a 5'-end (5'-triphosphoguanosine)-ribonucleoside in mRNA + S-adenosyl-L-methionine = a 5'-end (N(7)-methyl 5'-triphosphoguanosine)-ribonucleoside in mRNA + S-adenosyl-L-homocysteine</text>
        <dbReference type="Rhea" id="RHEA:67008"/>
        <dbReference type="Rhea" id="RHEA-COMP:17166"/>
        <dbReference type="Rhea" id="RHEA-COMP:17167"/>
        <dbReference type="ChEBI" id="CHEBI:57856"/>
        <dbReference type="ChEBI" id="CHEBI:59789"/>
        <dbReference type="ChEBI" id="CHEBI:156461"/>
        <dbReference type="ChEBI" id="CHEBI:167617"/>
        <dbReference type="EC" id="2.1.1.56"/>
    </reaction>
</comment>
<feature type="compositionally biased region" description="Basic and acidic residues" evidence="8">
    <location>
        <begin position="370"/>
        <end position="380"/>
    </location>
</feature>
<dbReference type="RefSeq" id="XP_028541478.1">
    <property type="nucleotide sequence ID" value="XM_028685677.1"/>
</dbReference>
<dbReference type="PANTHER" id="PTHR12189:SF2">
    <property type="entry name" value="MRNA CAP GUANINE-N7 METHYLTRANSFERASE"/>
    <property type="match status" value="1"/>
</dbReference>
<dbReference type="OrthoDB" id="10248867at2759"/>
<dbReference type="InterPro" id="IPR039753">
    <property type="entry name" value="RG7MT1"/>
</dbReference>
<feature type="compositionally biased region" description="Basic and acidic residues" evidence="8">
    <location>
        <begin position="1"/>
        <end position="22"/>
    </location>
</feature>
<dbReference type="InterPro" id="IPR004971">
    <property type="entry name" value="mRNA_G-N7_MeTrfase_dom"/>
</dbReference>
<feature type="compositionally biased region" description="Basic and acidic residues" evidence="8">
    <location>
        <begin position="326"/>
        <end position="336"/>
    </location>
</feature>
<dbReference type="GO" id="GO:0003723">
    <property type="term" value="F:RNA binding"/>
    <property type="evidence" value="ECO:0007669"/>
    <property type="project" value="UniProtKB-KW"/>
</dbReference>
<feature type="region of interest" description="Disordered" evidence="8">
    <location>
        <begin position="299"/>
        <end position="396"/>
    </location>
</feature>
<comment type="caution">
    <text evidence="10">The sequence shown here is derived from an EMBL/GenBank/DDBJ whole genome shotgun (WGS) entry which is preliminary data.</text>
</comment>
<dbReference type="GO" id="GO:0005634">
    <property type="term" value="C:nucleus"/>
    <property type="evidence" value="ECO:0007669"/>
    <property type="project" value="TreeGrafter"/>
</dbReference>
<keyword evidence="2 10" id="KW-0489">Methyltransferase</keyword>
<evidence type="ECO:0000256" key="2">
    <source>
        <dbReference type="ARBA" id="ARBA00022603"/>
    </source>
</evidence>
<feature type="compositionally biased region" description="Basic residues" evidence="8">
    <location>
        <begin position="381"/>
        <end position="394"/>
    </location>
</feature>
<keyword evidence="6" id="KW-0507">mRNA processing</keyword>
<evidence type="ECO:0000256" key="8">
    <source>
        <dbReference type="SAM" id="MobiDB-lite"/>
    </source>
</evidence>
<evidence type="ECO:0000256" key="5">
    <source>
        <dbReference type="ARBA" id="ARBA00022884"/>
    </source>
</evidence>
<evidence type="ECO:0000256" key="3">
    <source>
        <dbReference type="ARBA" id="ARBA00022679"/>
    </source>
</evidence>
<proteinExistence type="predicted"/>
<sequence>MNSENPREKEKKKILTRTKMEIHYTSTGNNKSDLSDVDVMKLDENEMKKPSHAQDDAVEGKMDIAIKEEEKKSIKRVAEEKGEVSYSPSSAPPVKRKKKENQRGVQNNVLGERENMKPNEGEPKSYCKDKGDDKKIMIDKNNLFQEINSLIRRKLKINDVIKIDLFYKDNCTQIKPYTIFDDYKDVNIENKINIEIVNFLKSNLNNSRNFLSIYSSVVELRGCFNDELINLPIINQIILQKISSNNYKYKFNIDNEVLNYIYVDLFKIPKSKYKFKILEKMYEIEEWYYYDTKEERQRGKVSGDKNIQVSTEYSERLGNPENTKSVVHELEEDKNNKQPSNENINEDGDMEEKSTSSECNESDALINLYNEKKKNEERNLPNRKKKKKKKKKKNVDKDKLYIDELKKLVEEDSENEANNSSNDQNSTDTNDTSNNKNQILYRRKIIYSNDNNNTIIRAFKEIENNNLCVYYPNSSYNQCLNMSSYEPLLREEVSTGIIFDDSACADSSNRSSANYRNCDIYHHKNKERGVTKGTPMGKINEESKDIKDTQNLNALNDENIKIKKRYVKDISIYNFCCDDKYKGCNLFLHVAKNKKLKNLKIDYNIDYSDFANNLDIIKMYEIKTETISKIPCDENKKKIVGKLFDLEKDWKVNVSIHIDIEKVMREFRKRVNSENCIENGTQNCIQNGSQNDHPSEHKQLYREKRTNKLDYIIYNFYKNFECLINFINKRKNSSTKFEYFYPKMIGDVNEEIRKHYDKKKVILLKKSNIKYIRIFNNEVKRIMILFFVPYNSKVLDLACGHGQDMLKYNTVKNKVYVGLDISNKEIELAKERLNQNDMKGLCNSDNFIFLQGDILNNKFFRKWKNKNITFDTISINLAMHYVVYNEKSSKKFFKILGNFLENEGLLLATTISTVTLTDFLMKRAITQMANDSISLTLENDLFTIRFDQENLLKIFKNKMCLEEFLEFVNSSDSMPPKKYNYFYNLIKNALENTLGIKYYFYLYDTIDANEFVIPQKYLREKLKELNMIELFNNTAIGFLHYITNNLETYEKYENIKYFNLINKTINNQIFEDIKFRINKIQGINRNSQIYYDICSLYHVYVYKKNFDASILGI</sequence>
<feature type="region of interest" description="Disordered" evidence="8">
    <location>
        <begin position="411"/>
        <end position="436"/>
    </location>
</feature>
<feature type="region of interest" description="Disordered" evidence="8">
    <location>
        <begin position="45"/>
        <end position="64"/>
    </location>
</feature>
<evidence type="ECO:0000256" key="4">
    <source>
        <dbReference type="ARBA" id="ARBA00022691"/>
    </source>
</evidence>
<keyword evidence="11" id="KW-1185">Reference proteome</keyword>
<evidence type="ECO:0000256" key="7">
    <source>
        <dbReference type="ARBA" id="ARBA00044712"/>
    </source>
</evidence>
<accession>A0A1Y1J8Q8</accession>
<gene>
    <name evidence="10" type="ORF">PGO_010330</name>
</gene>
<dbReference type="EC" id="2.1.1.56" evidence="1"/>
<feature type="compositionally biased region" description="Basic and acidic residues" evidence="8">
    <location>
        <begin position="111"/>
        <end position="131"/>
    </location>
</feature>
<evidence type="ECO:0000256" key="6">
    <source>
        <dbReference type="ARBA" id="ARBA00023042"/>
    </source>
</evidence>
<reference evidence="11" key="1">
    <citation type="submission" date="2017-04" db="EMBL/GenBank/DDBJ databases">
        <title>Plasmodium gonderi genome.</title>
        <authorList>
            <person name="Arisue N."/>
            <person name="Honma H."/>
            <person name="Kawai S."/>
            <person name="Tougan T."/>
            <person name="Tanabe K."/>
            <person name="Horii T."/>
        </authorList>
    </citation>
    <scope>NUCLEOTIDE SEQUENCE [LARGE SCALE GENOMIC DNA]</scope>
    <source>
        <strain evidence="11">ATCC 30045</strain>
    </source>
</reference>
<dbReference type="PROSITE" id="PS51562">
    <property type="entry name" value="RNA_CAP0_MT"/>
    <property type="match status" value="1"/>
</dbReference>
<dbReference type="GeneID" id="39745583"/>
<keyword evidence="4" id="KW-0949">S-adenosyl-L-methionine</keyword>
<keyword evidence="6" id="KW-0506">mRNA capping</keyword>
<feature type="region of interest" description="Disordered" evidence="8">
    <location>
        <begin position="1"/>
        <end position="36"/>
    </location>
</feature>
<protein>
    <recommendedName>
        <fullName evidence="1">mRNA (guanine-N(7))-methyltransferase</fullName>
        <ecNumber evidence="1">2.1.1.56</ecNumber>
    </recommendedName>
</protein>
<name>A0A1Y1J8Q8_PLAGO</name>
<feature type="domain" description="MRNA cap 0 methyltransferase" evidence="9">
    <location>
        <begin position="767"/>
        <end position="1105"/>
    </location>
</feature>
<dbReference type="EMBL" id="BDQF01000001">
    <property type="protein sequence ID" value="GAW78889.1"/>
    <property type="molecule type" value="Genomic_DNA"/>
</dbReference>
<dbReference type="Gene3D" id="3.40.50.150">
    <property type="entry name" value="Vaccinia Virus protein VP39"/>
    <property type="match status" value="1"/>
</dbReference>
<dbReference type="PANTHER" id="PTHR12189">
    <property type="entry name" value="MRNA GUANINE-7- METHYLTRANSFERASE"/>
    <property type="match status" value="1"/>
</dbReference>